<name>A0ABX1DA53_9FLAO</name>
<proteinExistence type="predicted"/>
<evidence type="ECO:0008006" key="4">
    <source>
        <dbReference type="Google" id="ProtNLM"/>
    </source>
</evidence>
<evidence type="ECO:0000256" key="1">
    <source>
        <dbReference type="SAM" id="Phobius"/>
    </source>
</evidence>
<gene>
    <name evidence="2" type="ORF">HC176_07010</name>
</gene>
<protein>
    <recommendedName>
        <fullName evidence="4">Membrane or secreted protein</fullName>
    </recommendedName>
</protein>
<dbReference type="RefSeq" id="WP_167917484.1">
    <property type="nucleotide sequence ID" value="NZ_JAAVJS010000008.1"/>
</dbReference>
<keyword evidence="1" id="KW-1133">Transmembrane helix</keyword>
<evidence type="ECO:0000313" key="2">
    <source>
        <dbReference type="EMBL" id="NJX15236.1"/>
    </source>
</evidence>
<sequence length="240" mass="27735">MDYKKVSRYVVLGILFFLPVTFLLMLYPATHNYTPLDIVNDSLADLEGFTSTSEEDIVLKDHITVLGFVGTNPMDNATSASNLKELVYDKFKGFKRFQIVLVAPVGTEDAVNQLKTEISSYEDLRFWHFVFGEPSEIKQLFASLKSEEPLEEDFSTNHVFIIDKDLNQRGRIDDRADNELKKNKPIYGLNSYDCIEVAEIKNKMSEDMRILFTEYRQKRKGEFNSDTRRANDLNSNDEKE</sequence>
<comment type="caution">
    <text evidence="2">The sequence shown here is derived from an EMBL/GenBank/DDBJ whole genome shotgun (WGS) entry which is preliminary data.</text>
</comment>
<keyword evidence="3" id="KW-1185">Reference proteome</keyword>
<evidence type="ECO:0000313" key="3">
    <source>
        <dbReference type="Proteomes" id="UP000760545"/>
    </source>
</evidence>
<keyword evidence="1" id="KW-0812">Transmembrane</keyword>
<keyword evidence="1" id="KW-0472">Membrane</keyword>
<organism evidence="2 3">
    <name type="scientific">Tamlana crocina</name>
    <dbReference type="NCBI Taxonomy" id="393006"/>
    <lineage>
        <taxon>Bacteria</taxon>
        <taxon>Pseudomonadati</taxon>
        <taxon>Bacteroidota</taxon>
        <taxon>Flavobacteriia</taxon>
        <taxon>Flavobacteriales</taxon>
        <taxon>Flavobacteriaceae</taxon>
        <taxon>Tamlana</taxon>
    </lineage>
</organism>
<feature type="transmembrane region" description="Helical" evidence="1">
    <location>
        <begin position="9"/>
        <end position="27"/>
    </location>
</feature>
<dbReference type="EMBL" id="JAAVJS010000008">
    <property type="protein sequence ID" value="NJX15236.1"/>
    <property type="molecule type" value="Genomic_DNA"/>
</dbReference>
<reference evidence="2 3" key="1">
    <citation type="submission" date="2020-03" db="EMBL/GenBank/DDBJ databases">
        <title>Tamlana sp. nov, isolated from XXX.</title>
        <authorList>
            <person name="Cao W.R."/>
        </authorList>
    </citation>
    <scope>NUCLEOTIDE SEQUENCE [LARGE SCALE GENOMIC DNA]</scope>
    <source>
        <strain evidence="2 3">HST1-43</strain>
    </source>
</reference>
<accession>A0ABX1DA53</accession>
<dbReference type="Gene3D" id="3.40.30.10">
    <property type="entry name" value="Glutaredoxin"/>
    <property type="match status" value="1"/>
</dbReference>
<dbReference type="Proteomes" id="UP000760545">
    <property type="component" value="Unassembled WGS sequence"/>
</dbReference>